<comment type="caution">
    <text evidence="4">The sequence shown here is derived from an EMBL/GenBank/DDBJ whole genome shotgun (WGS) entry which is preliminary data.</text>
</comment>
<accession>A0ABW4BRG0</accession>
<keyword evidence="4" id="KW-0255">Endonuclease</keyword>
<feature type="chain" id="PRO_5047541383" evidence="2">
    <location>
        <begin position="20"/>
        <end position="280"/>
    </location>
</feature>
<reference evidence="5" key="1">
    <citation type="journal article" date="2019" name="Int. J. Syst. Evol. Microbiol.">
        <title>The Global Catalogue of Microorganisms (GCM) 10K type strain sequencing project: providing services to taxonomists for standard genome sequencing and annotation.</title>
        <authorList>
            <consortium name="The Broad Institute Genomics Platform"/>
            <consortium name="The Broad Institute Genome Sequencing Center for Infectious Disease"/>
            <person name="Wu L."/>
            <person name="Ma J."/>
        </authorList>
    </citation>
    <scope>NUCLEOTIDE SEQUENCE [LARGE SCALE GENOMIC DNA]</scope>
    <source>
        <strain evidence="5">CCM 8936</strain>
    </source>
</reference>
<keyword evidence="5" id="KW-1185">Reference proteome</keyword>
<sequence length="280" mass="31760">MMKKSFNIFMSLILLFTLAGCSSSNTESAPKTRIVKDYSYQKKADKLAKKNKRLKSDIKELQNKITQNQNYLSENDQETFSNNSSDTSKDNLSNLDYTGSQEIVVNNNQPEFSDDDLSTAKGAWQTYGDLDNLNRPTVANALLNTSLMPSAKRERLNWTPTGWHNKKIGSGWLYNRSHLIGYQLTGQNNNPKNLITGTRSLNSPEMQVHEMDVAYYLKKSNSHFIRYRVTPIFRNDELLARGVQMEAQSIGDNSVHFNVYIFNVESGVTLNYNDGTSQIG</sequence>
<dbReference type="GO" id="GO:0004519">
    <property type="term" value="F:endonuclease activity"/>
    <property type="evidence" value="ECO:0007669"/>
    <property type="project" value="UniProtKB-KW"/>
</dbReference>
<keyword evidence="4" id="KW-0540">Nuclease</keyword>
<evidence type="ECO:0000256" key="2">
    <source>
        <dbReference type="SAM" id="SignalP"/>
    </source>
</evidence>
<feature type="signal peptide" evidence="2">
    <location>
        <begin position="1"/>
        <end position="19"/>
    </location>
</feature>
<dbReference type="PROSITE" id="PS51257">
    <property type="entry name" value="PROKAR_LIPOPROTEIN"/>
    <property type="match status" value="1"/>
</dbReference>
<gene>
    <name evidence="4" type="ORF">ACFQ42_01740</name>
</gene>
<organism evidence="4 5">
    <name type="scientific">Companilactobacillus keshanensis</name>
    <dbReference type="NCBI Taxonomy" id="2486003"/>
    <lineage>
        <taxon>Bacteria</taxon>
        <taxon>Bacillati</taxon>
        <taxon>Bacillota</taxon>
        <taxon>Bacilli</taxon>
        <taxon>Lactobacillales</taxon>
        <taxon>Lactobacillaceae</taxon>
        <taxon>Companilactobacillus</taxon>
    </lineage>
</organism>
<dbReference type="Proteomes" id="UP001597251">
    <property type="component" value="Unassembled WGS sequence"/>
</dbReference>
<name>A0ABW4BRG0_9LACO</name>
<dbReference type="Pfam" id="PF13930">
    <property type="entry name" value="Endonuclea_NS_2"/>
    <property type="match status" value="1"/>
</dbReference>
<dbReference type="InterPro" id="IPR044929">
    <property type="entry name" value="DNA/RNA_non-sp_Endonuclease_sf"/>
</dbReference>
<dbReference type="InterPro" id="IPR044927">
    <property type="entry name" value="Endonuclea_NS_2"/>
</dbReference>
<protein>
    <submittedName>
        <fullName evidence="4">DNA/RNA non-specific endonuclease</fullName>
    </submittedName>
</protein>
<evidence type="ECO:0000259" key="3">
    <source>
        <dbReference type="Pfam" id="PF13930"/>
    </source>
</evidence>
<feature type="region of interest" description="Disordered" evidence="1">
    <location>
        <begin position="69"/>
        <end position="93"/>
    </location>
</feature>
<evidence type="ECO:0000313" key="5">
    <source>
        <dbReference type="Proteomes" id="UP001597251"/>
    </source>
</evidence>
<evidence type="ECO:0000313" key="4">
    <source>
        <dbReference type="EMBL" id="MFD1417481.1"/>
    </source>
</evidence>
<proteinExistence type="predicted"/>
<dbReference type="Gene3D" id="3.40.570.10">
    <property type="entry name" value="Extracellular Endonuclease, subunit A"/>
    <property type="match status" value="1"/>
</dbReference>
<feature type="domain" description="Type VII secretion system protein EssD-like" evidence="3">
    <location>
        <begin position="118"/>
        <end position="249"/>
    </location>
</feature>
<keyword evidence="2" id="KW-0732">Signal</keyword>
<dbReference type="RefSeq" id="WP_377769374.1">
    <property type="nucleotide sequence ID" value="NZ_JBHTOI010000004.1"/>
</dbReference>
<keyword evidence="4" id="KW-0378">Hydrolase</keyword>
<evidence type="ECO:0000256" key="1">
    <source>
        <dbReference type="SAM" id="MobiDB-lite"/>
    </source>
</evidence>
<dbReference type="EMBL" id="JBHTOI010000004">
    <property type="protein sequence ID" value="MFD1417481.1"/>
    <property type="molecule type" value="Genomic_DNA"/>
</dbReference>